<proteinExistence type="predicted"/>
<evidence type="ECO:0000313" key="1">
    <source>
        <dbReference type="EMBL" id="MEQ0561623.1"/>
    </source>
</evidence>
<organism evidence="1 2">
    <name type="scientific">Amycolatopsis melonis</name>
    <dbReference type="NCBI Taxonomy" id="3156488"/>
    <lineage>
        <taxon>Bacteria</taxon>
        <taxon>Bacillati</taxon>
        <taxon>Actinomycetota</taxon>
        <taxon>Actinomycetes</taxon>
        <taxon>Pseudonocardiales</taxon>
        <taxon>Pseudonocardiaceae</taxon>
        <taxon>Amycolatopsis</taxon>
    </lineage>
</organism>
<protein>
    <recommendedName>
        <fullName evidence="3">Nucleotidyl transferase AbiEii toxin, Type IV TA system</fullName>
    </recommendedName>
</protein>
<gene>
    <name evidence="1" type="ORF">ABJI51_21270</name>
</gene>
<reference evidence="1 2" key="1">
    <citation type="submission" date="2024-05" db="EMBL/GenBank/DDBJ databases">
        <authorList>
            <person name="Zhao H."/>
            <person name="Xu Y."/>
            <person name="Lin S."/>
            <person name="Spain J.C."/>
            <person name="Zhou N.-Y."/>
        </authorList>
    </citation>
    <scope>NUCLEOTIDE SEQUENCE [LARGE SCALE GENOMIC DNA]</scope>
    <source>
        <strain evidence="1 2">NEAU-NG30</strain>
    </source>
</reference>
<name>A0ABV0LJG6_9PSEU</name>
<keyword evidence="2" id="KW-1185">Reference proteome</keyword>
<accession>A0ABV0LJG6</accession>
<evidence type="ECO:0000313" key="2">
    <source>
        <dbReference type="Proteomes" id="UP001440984"/>
    </source>
</evidence>
<comment type="caution">
    <text evidence="1">The sequence shown here is derived from an EMBL/GenBank/DDBJ whole genome shotgun (WGS) entry which is preliminary data.</text>
</comment>
<sequence length="169" mass="18977">MIDDGRLPEGRHQVGWEDVERVFVKNAPFATERAVIFDALRLHFQLMTSLFPDGGELWINGGFTTHKTWAAPKDADLAYLVPCEAINGLRQEQLVTVASLLTLQGVSAVQPHWRFVDRVQPMGGLIDAFFVPSDVPSAVETWDNTWSMVTGPDRKIIPGKRKGYLEVTW</sequence>
<dbReference type="InterPro" id="IPR053860">
    <property type="entry name" value="DUF6932"/>
</dbReference>
<evidence type="ECO:0008006" key="3">
    <source>
        <dbReference type="Google" id="ProtNLM"/>
    </source>
</evidence>
<dbReference type="RefSeq" id="WP_348952941.1">
    <property type="nucleotide sequence ID" value="NZ_JBDZYD010000007.1"/>
</dbReference>
<dbReference type="Proteomes" id="UP001440984">
    <property type="component" value="Unassembled WGS sequence"/>
</dbReference>
<dbReference type="EMBL" id="JBDZYD010000007">
    <property type="protein sequence ID" value="MEQ0561623.1"/>
    <property type="molecule type" value="Genomic_DNA"/>
</dbReference>
<dbReference type="Pfam" id="PF22014">
    <property type="entry name" value="DUF6932"/>
    <property type="match status" value="1"/>
</dbReference>